<dbReference type="InterPro" id="IPR012340">
    <property type="entry name" value="NA-bd_OB-fold"/>
</dbReference>
<evidence type="ECO:0000313" key="2">
    <source>
        <dbReference type="Proteomes" id="UP001190926"/>
    </source>
</evidence>
<accession>A0AAD4PAN0</accession>
<reference evidence="1 2" key="1">
    <citation type="journal article" date="2021" name="Nat. Commun.">
        <title>Incipient diploidization of the medicinal plant Perilla within 10,000 years.</title>
        <authorList>
            <person name="Zhang Y."/>
            <person name="Shen Q."/>
            <person name="Leng L."/>
            <person name="Zhang D."/>
            <person name="Chen S."/>
            <person name="Shi Y."/>
            <person name="Ning Z."/>
            <person name="Chen S."/>
        </authorList>
    </citation>
    <scope>NUCLEOTIDE SEQUENCE [LARGE SCALE GENOMIC DNA]</scope>
    <source>
        <strain evidence="2">cv. PC099</strain>
    </source>
</reference>
<dbReference type="Gene3D" id="2.40.50.140">
    <property type="entry name" value="Nucleic acid-binding proteins"/>
    <property type="match status" value="1"/>
</dbReference>
<dbReference type="GO" id="GO:0042162">
    <property type="term" value="F:telomeric DNA binding"/>
    <property type="evidence" value="ECO:0007669"/>
    <property type="project" value="TreeGrafter"/>
</dbReference>
<dbReference type="FunFam" id="2.40.50.140:FF:000410">
    <property type="entry name" value="CST complex subunit TEN1"/>
    <property type="match status" value="1"/>
</dbReference>
<dbReference type="GO" id="GO:0032211">
    <property type="term" value="P:negative regulation of telomere maintenance via telomerase"/>
    <property type="evidence" value="ECO:0007669"/>
    <property type="project" value="TreeGrafter"/>
</dbReference>
<sequence>MATSTISVGALVSLQELNPSSPNFKQGASFRVTGKLQEYDLETAVAVIVDGDASLKVDTQYLKLNLRPGSLYQFIGELHIEPNNEAILKARVGRNVDGLDTNLYHQTLQLLRQFQAEKVNIRTS</sequence>
<dbReference type="GO" id="GO:1990879">
    <property type="term" value="C:CST complex"/>
    <property type="evidence" value="ECO:0007669"/>
    <property type="project" value="InterPro"/>
</dbReference>
<dbReference type="Pfam" id="PF15490">
    <property type="entry name" value="Ten1_2"/>
    <property type="match status" value="1"/>
</dbReference>
<dbReference type="AlphaFoldDB" id="A0AAD4PAN0"/>
<dbReference type="PANTHER" id="PTHR33905:SF1">
    <property type="entry name" value="CST COMPLEX SUBUNIT TEN1"/>
    <property type="match status" value="1"/>
</dbReference>
<dbReference type="GO" id="GO:0003697">
    <property type="term" value="F:single-stranded DNA binding"/>
    <property type="evidence" value="ECO:0007669"/>
    <property type="project" value="InterPro"/>
</dbReference>
<proteinExistence type="predicted"/>
<dbReference type="GO" id="GO:0010521">
    <property type="term" value="F:telomerase inhibitor activity"/>
    <property type="evidence" value="ECO:0007669"/>
    <property type="project" value="TreeGrafter"/>
</dbReference>
<dbReference type="EMBL" id="SDAM02000081">
    <property type="protein sequence ID" value="KAH6831882.1"/>
    <property type="molecule type" value="Genomic_DNA"/>
</dbReference>
<keyword evidence="2" id="KW-1185">Reference proteome</keyword>
<dbReference type="PANTHER" id="PTHR33905">
    <property type="entry name" value="CST COMPLEX SUBUNIT TEN1"/>
    <property type="match status" value="1"/>
</dbReference>
<dbReference type="InterPro" id="IPR029146">
    <property type="entry name" value="Ten1_animal_plant"/>
</dbReference>
<evidence type="ECO:0000313" key="1">
    <source>
        <dbReference type="EMBL" id="KAH6831882.1"/>
    </source>
</evidence>
<gene>
    <name evidence="1" type="ORF">C2S53_012757</name>
</gene>
<protein>
    <submittedName>
        <fullName evidence="1">Telomere-capping</fullName>
    </submittedName>
</protein>
<organism evidence="1 2">
    <name type="scientific">Perilla frutescens var. hirtella</name>
    <name type="common">Perilla citriodora</name>
    <name type="synonym">Perilla setoyensis</name>
    <dbReference type="NCBI Taxonomy" id="608512"/>
    <lineage>
        <taxon>Eukaryota</taxon>
        <taxon>Viridiplantae</taxon>
        <taxon>Streptophyta</taxon>
        <taxon>Embryophyta</taxon>
        <taxon>Tracheophyta</taxon>
        <taxon>Spermatophyta</taxon>
        <taxon>Magnoliopsida</taxon>
        <taxon>eudicotyledons</taxon>
        <taxon>Gunneridae</taxon>
        <taxon>Pentapetalae</taxon>
        <taxon>asterids</taxon>
        <taxon>lamiids</taxon>
        <taxon>Lamiales</taxon>
        <taxon>Lamiaceae</taxon>
        <taxon>Nepetoideae</taxon>
        <taxon>Elsholtzieae</taxon>
        <taxon>Perilla</taxon>
    </lineage>
</organism>
<dbReference type="Proteomes" id="UP001190926">
    <property type="component" value="Unassembled WGS sequence"/>
</dbReference>
<name>A0AAD4PAN0_PERFH</name>
<comment type="caution">
    <text evidence="1">The sequence shown here is derived from an EMBL/GenBank/DDBJ whole genome shotgun (WGS) entry which is preliminary data.</text>
</comment>